<dbReference type="GO" id="GO:0009424">
    <property type="term" value="C:bacterial-type flagellum hook"/>
    <property type="evidence" value="ECO:0007669"/>
    <property type="project" value="InterPro"/>
</dbReference>
<proteinExistence type="inferred from homology"/>
<dbReference type="PATRIC" id="fig|1317124.6.peg.1424"/>
<evidence type="ECO:0000259" key="9">
    <source>
        <dbReference type="Pfam" id="PF22638"/>
    </source>
</evidence>
<evidence type="ECO:0000313" key="11">
    <source>
        <dbReference type="Proteomes" id="UP000028607"/>
    </source>
</evidence>
<feature type="domain" description="Flagellar basal-body/hook protein C-terminal" evidence="8">
    <location>
        <begin position="432"/>
        <end position="467"/>
    </location>
</feature>
<feature type="domain" description="Flagellar hook-associated protein FlgK helical" evidence="9">
    <location>
        <begin position="92"/>
        <end position="298"/>
    </location>
</feature>
<evidence type="ECO:0000256" key="2">
    <source>
        <dbReference type="ARBA" id="ARBA00004613"/>
    </source>
</evidence>
<feature type="domain" description="Flagellar basal body rod protein N-terminal" evidence="7">
    <location>
        <begin position="7"/>
        <end position="36"/>
    </location>
</feature>
<evidence type="ECO:0000313" key="10">
    <source>
        <dbReference type="EMBL" id="KFE35696.1"/>
    </source>
</evidence>
<comment type="subcellular location">
    <subcellularLocation>
        <location evidence="1">Bacterial flagellum basal body</location>
    </subcellularLocation>
    <subcellularLocation>
        <location evidence="2">Secreted</location>
    </subcellularLocation>
</comment>
<dbReference type="InterPro" id="IPR002371">
    <property type="entry name" value="FlgK"/>
</dbReference>
<dbReference type="InterPro" id="IPR001444">
    <property type="entry name" value="Flag_bb_rod_N"/>
</dbReference>
<gene>
    <name evidence="10" type="ORF">DW2_07028</name>
</gene>
<dbReference type="Pfam" id="PF06429">
    <property type="entry name" value="Flg_bbr_C"/>
    <property type="match status" value="1"/>
</dbReference>
<evidence type="ECO:0000259" key="8">
    <source>
        <dbReference type="Pfam" id="PF06429"/>
    </source>
</evidence>
<accession>A0A085TY99</accession>
<dbReference type="GO" id="GO:0005576">
    <property type="term" value="C:extracellular region"/>
    <property type="evidence" value="ECO:0007669"/>
    <property type="project" value="UniProtKB-SubCell"/>
</dbReference>
<dbReference type="GO" id="GO:0044780">
    <property type="term" value="P:bacterial-type flagellum assembly"/>
    <property type="evidence" value="ECO:0007669"/>
    <property type="project" value="InterPro"/>
</dbReference>
<keyword evidence="10" id="KW-0966">Cell projection</keyword>
<evidence type="ECO:0000259" key="7">
    <source>
        <dbReference type="Pfam" id="PF00460"/>
    </source>
</evidence>
<evidence type="ECO:0000256" key="3">
    <source>
        <dbReference type="ARBA" id="ARBA00009677"/>
    </source>
</evidence>
<dbReference type="PANTHER" id="PTHR30033">
    <property type="entry name" value="FLAGELLAR HOOK-ASSOCIATED PROTEIN 1"/>
    <property type="match status" value="1"/>
</dbReference>
<dbReference type="InterPro" id="IPR053927">
    <property type="entry name" value="FlgK_helical"/>
</dbReference>
<keyword evidence="10" id="KW-0969">Cilium</keyword>
<sequence>MSLSGALLASTSGLRAAQMQSEATSRNIANASTEGYVRKELPQVTAAGGLVQTGEARREVDASLNRMYRQHSSVMSREQAIYEAVGEYTATLGQPGDGLSPADRLTDLRTSMIALVNNPGSNAAHNGVASAAQEMATSLNQSSDMLSRIGGEVDMEIKYDVSDLNETLHKITSLNKQISGAQPGSLGAADLSDQMDVLVEGASKLMDMQVRRSVDGRATLYTAGGTPLVDGDQASYISYDQVAGRLFAGKTDITPEATDARGFQNGSLAGLFAVKTDILPRFQLQLDEMARGLVQGFEGADASLAPGQAGLFTDAGAAYDPAKLEGLAGRISINAAVDPSQGGQLSRLRDGIGATTPGAAGDSTQVEAFVSVFDQPLSAASGTGLEASLSLRDYGSSMISAQEFEGTRAQERFAAARTAAETVNGTRQGIQGVNIDDEMQKLITIQQSYAANSKMMTAVMKMMDTLLAAV</sequence>
<dbReference type="Pfam" id="PF00460">
    <property type="entry name" value="Flg_bb_rod"/>
    <property type="match status" value="1"/>
</dbReference>
<dbReference type="RefSeq" id="WP_038144898.1">
    <property type="nucleotide sequence ID" value="NZ_AQRC01000004.1"/>
</dbReference>
<name>A0A085TY99_9RHOB</name>
<keyword evidence="6" id="KW-0975">Bacterial flagellum</keyword>
<keyword evidence="5" id="KW-0964">Secreted</keyword>
<organism evidence="10 11">
    <name type="scientific">Thioclava atlantica</name>
    <dbReference type="NCBI Taxonomy" id="1317124"/>
    <lineage>
        <taxon>Bacteria</taxon>
        <taxon>Pseudomonadati</taxon>
        <taxon>Pseudomonadota</taxon>
        <taxon>Alphaproteobacteria</taxon>
        <taxon>Rhodobacterales</taxon>
        <taxon>Paracoccaceae</taxon>
        <taxon>Thioclava</taxon>
    </lineage>
</organism>
<keyword evidence="10" id="KW-0282">Flagellum</keyword>
<dbReference type="AlphaFoldDB" id="A0A085TY99"/>
<reference evidence="11" key="1">
    <citation type="submission" date="2013-04" db="EMBL/GenBank/DDBJ databases">
        <title>Thioclava sp. 13D2W-2 Genome Sequencing.</title>
        <authorList>
            <person name="Lai Q."/>
            <person name="Li G."/>
            <person name="Shao Z."/>
        </authorList>
    </citation>
    <scope>NUCLEOTIDE SEQUENCE [LARGE SCALE GENOMIC DNA]</scope>
    <source>
        <strain evidence="11">13D2W-2</strain>
    </source>
</reference>
<dbReference type="SUPFAM" id="SSF64518">
    <property type="entry name" value="Phase 1 flagellin"/>
    <property type="match status" value="1"/>
</dbReference>
<dbReference type="STRING" id="1317124.DW2_07028"/>
<dbReference type="NCBIfam" id="TIGR02492">
    <property type="entry name" value="flgK_ends"/>
    <property type="match status" value="1"/>
</dbReference>
<dbReference type="GO" id="GO:0009425">
    <property type="term" value="C:bacterial-type flagellum basal body"/>
    <property type="evidence" value="ECO:0007669"/>
    <property type="project" value="UniProtKB-SubCell"/>
</dbReference>
<dbReference type="eggNOG" id="COG1256">
    <property type="taxonomic scope" value="Bacteria"/>
</dbReference>
<evidence type="ECO:0000256" key="1">
    <source>
        <dbReference type="ARBA" id="ARBA00004117"/>
    </source>
</evidence>
<keyword evidence="11" id="KW-1185">Reference proteome</keyword>
<comment type="similarity">
    <text evidence="3">Belongs to the flagella basal body rod proteins family.</text>
</comment>
<dbReference type="OrthoDB" id="7181295at2"/>
<evidence type="ECO:0000256" key="6">
    <source>
        <dbReference type="ARBA" id="ARBA00023143"/>
    </source>
</evidence>
<dbReference type="InterPro" id="IPR010930">
    <property type="entry name" value="Flg_bb/hook_C_dom"/>
</dbReference>
<reference evidence="10 11" key="2">
    <citation type="journal article" date="2015" name="Antonie Van Leeuwenhoek">
        <title>Thioclava indica sp. nov., isolated from surface seawater of the Indian Ocean.</title>
        <authorList>
            <person name="Liu Y."/>
            <person name="Lai Q."/>
            <person name="Du J."/>
            <person name="Xu H."/>
            <person name="Jiang L."/>
            <person name="Shao Z."/>
        </authorList>
    </citation>
    <scope>NUCLEOTIDE SEQUENCE [LARGE SCALE GENOMIC DNA]</scope>
    <source>
        <strain evidence="10 11">13D2W-2</strain>
    </source>
</reference>
<dbReference type="EMBL" id="AQRC01000004">
    <property type="protein sequence ID" value="KFE35696.1"/>
    <property type="molecule type" value="Genomic_DNA"/>
</dbReference>
<dbReference type="GO" id="GO:0005198">
    <property type="term" value="F:structural molecule activity"/>
    <property type="evidence" value="ECO:0007669"/>
    <property type="project" value="InterPro"/>
</dbReference>
<evidence type="ECO:0000256" key="4">
    <source>
        <dbReference type="ARBA" id="ARBA00016244"/>
    </source>
</evidence>
<protein>
    <recommendedName>
        <fullName evidence="4">Flagellar hook-associated protein 1</fullName>
    </recommendedName>
</protein>
<comment type="caution">
    <text evidence="10">The sequence shown here is derived from an EMBL/GenBank/DDBJ whole genome shotgun (WGS) entry which is preliminary data.</text>
</comment>
<dbReference type="Pfam" id="PF22638">
    <property type="entry name" value="FlgK_D1"/>
    <property type="match status" value="1"/>
</dbReference>
<dbReference type="Proteomes" id="UP000028607">
    <property type="component" value="Unassembled WGS sequence"/>
</dbReference>
<evidence type="ECO:0000256" key="5">
    <source>
        <dbReference type="ARBA" id="ARBA00022525"/>
    </source>
</evidence>
<dbReference type="PANTHER" id="PTHR30033:SF2">
    <property type="entry name" value="FLAGELLAR HOOK PROTEIN"/>
    <property type="match status" value="1"/>
</dbReference>